<dbReference type="PRINTS" id="PR00385">
    <property type="entry name" value="P450"/>
</dbReference>
<proteinExistence type="inferred from homology"/>
<dbReference type="GO" id="GO:0004497">
    <property type="term" value="F:monooxygenase activity"/>
    <property type="evidence" value="ECO:0007669"/>
    <property type="project" value="UniProtKB-KW"/>
</dbReference>
<evidence type="ECO:0000256" key="3">
    <source>
        <dbReference type="ARBA" id="ARBA00010617"/>
    </source>
</evidence>
<dbReference type="PANTHER" id="PTHR46300">
    <property type="entry name" value="P450, PUTATIVE (EUROFUNG)-RELATED-RELATED"/>
    <property type="match status" value="1"/>
</dbReference>
<evidence type="ECO:0000256" key="5">
    <source>
        <dbReference type="ARBA" id="ARBA00022723"/>
    </source>
</evidence>
<accession>A0A9W8MV34</accession>
<evidence type="ECO:0000256" key="8">
    <source>
        <dbReference type="ARBA" id="ARBA00023033"/>
    </source>
</evidence>
<dbReference type="Pfam" id="PF00067">
    <property type="entry name" value="p450"/>
    <property type="match status" value="2"/>
</dbReference>
<keyword evidence="9" id="KW-0472">Membrane</keyword>
<dbReference type="InterPro" id="IPR036396">
    <property type="entry name" value="Cyt_P450_sf"/>
</dbReference>
<organism evidence="10 11">
    <name type="scientific">Agrocybe chaxingu</name>
    <dbReference type="NCBI Taxonomy" id="84603"/>
    <lineage>
        <taxon>Eukaryota</taxon>
        <taxon>Fungi</taxon>
        <taxon>Dikarya</taxon>
        <taxon>Basidiomycota</taxon>
        <taxon>Agaricomycotina</taxon>
        <taxon>Agaricomycetes</taxon>
        <taxon>Agaricomycetidae</taxon>
        <taxon>Agaricales</taxon>
        <taxon>Agaricineae</taxon>
        <taxon>Strophariaceae</taxon>
        <taxon>Agrocybe</taxon>
    </lineage>
</organism>
<dbReference type="Proteomes" id="UP001148786">
    <property type="component" value="Unassembled WGS sequence"/>
</dbReference>
<evidence type="ECO:0000313" key="11">
    <source>
        <dbReference type="Proteomes" id="UP001148786"/>
    </source>
</evidence>
<evidence type="ECO:0000256" key="4">
    <source>
        <dbReference type="ARBA" id="ARBA00022617"/>
    </source>
</evidence>
<comment type="caution">
    <text evidence="10">The sequence shown here is derived from an EMBL/GenBank/DDBJ whole genome shotgun (WGS) entry which is preliminary data.</text>
</comment>
<evidence type="ECO:0000313" key="10">
    <source>
        <dbReference type="EMBL" id="KAJ3505438.1"/>
    </source>
</evidence>
<keyword evidence="8" id="KW-0503">Monooxygenase</keyword>
<dbReference type="EMBL" id="JANKHO010000883">
    <property type="protein sequence ID" value="KAJ3505438.1"/>
    <property type="molecule type" value="Genomic_DNA"/>
</dbReference>
<evidence type="ECO:0008006" key="12">
    <source>
        <dbReference type="Google" id="ProtNLM"/>
    </source>
</evidence>
<keyword evidence="9" id="KW-1133">Transmembrane helix</keyword>
<evidence type="ECO:0000256" key="1">
    <source>
        <dbReference type="ARBA" id="ARBA00001971"/>
    </source>
</evidence>
<keyword evidence="4" id="KW-0349">Heme</keyword>
<keyword evidence="5" id="KW-0479">Metal-binding</keyword>
<dbReference type="Gene3D" id="1.10.630.10">
    <property type="entry name" value="Cytochrome P450"/>
    <property type="match status" value="2"/>
</dbReference>
<evidence type="ECO:0000256" key="2">
    <source>
        <dbReference type="ARBA" id="ARBA00005179"/>
    </source>
</evidence>
<keyword evidence="9" id="KW-0812">Transmembrane</keyword>
<dbReference type="SUPFAM" id="SSF48264">
    <property type="entry name" value="Cytochrome P450"/>
    <property type="match status" value="1"/>
</dbReference>
<dbReference type="GO" id="GO:0016705">
    <property type="term" value="F:oxidoreductase activity, acting on paired donors, with incorporation or reduction of molecular oxygen"/>
    <property type="evidence" value="ECO:0007669"/>
    <property type="project" value="InterPro"/>
</dbReference>
<comment type="pathway">
    <text evidence="2">Secondary metabolite biosynthesis.</text>
</comment>
<protein>
    <recommendedName>
        <fullName evidence="12">Cytochrome P450</fullName>
    </recommendedName>
</protein>
<evidence type="ECO:0000256" key="6">
    <source>
        <dbReference type="ARBA" id="ARBA00023002"/>
    </source>
</evidence>
<dbReference type="PRINTS" id="PR00463">
    <property type="entry name" value="EP450I"/>
</dbReference>
<dbReference type="InterPro" id="IPR001128">
    <property type="entry name" value="Cyt_P450"/>
</dbReference>
<dbReference type="AlphaFoldDB" id="A0A9W8MV34"/>
<reference evidence="10" key="1">
    <citation type="submission" date="2022-07" db="EMBL/GenBank/DDBJ databases">
        <title>Genome Sequence of Agrocybe chaxingu.</title>
        <authorList>
            <person name="Buettner E."/>
        </authorList>
    </citation>
    <scope>NUCLEOTIDE SEQUENCE</scope>
    <source>
        <strain evidence="10">MP-N11</strain>
    </source>
</reference>
<evidence type="ECO:0000256" key="7">
    <source>
        <dbReference type="ARBA" id="ARBA00023004"/>
    </source>
</evidence>
<comment type="similarity">
    <text evidence="3">Belongs to the cytochrome P450 family.</text>
</comment>
<comment type="cofactor">
    <cofactor evidence="1">
        <name>heme</name>
        <dbReference type="ChEBI" id="CHEBI:30413"/>
    </cofactor>
</comment>
<dbReference type="InterPro" id="IPR002401">
    <property type="entry name" value="Cyt_P450_E_grp-I"/>
</dbReference>
<dbReference type="GO" id="GO:0020037">
    <property type="term" value="F:heme binding"/>
    <property type="evidence" value="ECO:0007669"/>
    <property type="project" value="InterPro"/>
</dbReference>
<dbReference type="InterPro" id="IPR050364">
    <property type="entry name" value="Cytochrome_P450_fung"/>
</dbReference>
<feature type="transmembrane region" description="Helical" evidence="9">
    <location>
        <begin position="6"/>
        <end position="26"/>
    </location>
</feature>
<evidence type="ECO:0000256" key="9">
    <source>
        <dbReference type="SAM" id="Phobius"/>
    </source>
</evidence>
<dbReference type="OrthoDB" id="1470350at2759"/>
<keyword evidence="6" id="KW-0560">Oxidoreductase</keyword>
<gene>
    <name evidence="10" type="ORF">NLJ89_g7417</name>
</gene>
<sequence>MDEARAKGLSLLLAIVSSIILFKAWLHLRKPHVRYPPGPQPKFLIGNLFDIPKDHAARKYLEMAKKYRSDIIHLSAFGQHIVVLNKLELAKELLERRAQKYSGRLEAPPMKLLSVSIPLDMTYGYDARSLEDPVVVAATKSFEIGGPLMSPTGSLMNIFPFLRHVPAWFPGAVSQRKCAEVACLTKEVKRIPMEDFKRRMVSISVVRSAIHLTSFRLVLFEASGKPSPSLVYEFLESKSTRIASDEEEKIIANVAYTVYGGAADTTISATASFFYLMVANPEVQKRAQEEIDSMIGPDRRLPDFGDRPALPYVEAVYRELLRYQPPDGLGLCHLLSEDDDFEDYFLPKGTRTNFSQSDFLMKVEYSMEMNASWHMGSADDKNKMCVGQHVASSTMWMIIVSVLAAFKIEKARDEFGNEIPLNDEFADDGIS</sequence>
<name>A0A9W8MV34_9AGAR</name>
<dbReference type="GO" id="GO:0005506">
    <property type="term" value="F:iron ion binding"/>
    <property type="evidence" value="ECO:0007669"/>
    <property type="project" value="InterPro"/>
</dbReference>
<keyword evidence="11" id="KW-1185">Reference proteome</keyword>
<keyword evidence="7" id="KW-0408">Iron</keyword>
<dbReference type="PANTHER" id="PTHR46300:SF7">
    <property type="entry name" value="P450, PUTATIVE (EUROFUNG)-RELATED"/>
    <property type="match status" value="1"/>
</dbReference>